<keyword evidence="2" id="KW-0812">Transmembrane</keyword>
<evidence type="ECO:0000256" key="2">
    <source>
        <dbReference type="ARBA" id="ARBA00022692"/>
    </source>
</evidence>
<name>A0A7J9D7C1_GOSGO</name>
<evidence type="ECO:0000313" key="6">
    <source>
        <dbReference type="EMBL" id="MBA0756508.1"/>
    </source>
</evidence>
<evidence type="ECO:0000256" key="3">
    <source>
        <dbReference type="ARBA" id="ARBA00022729"/>
    </source>
</evidence>
<keyword evidence="7" id="KW-1185">Reference proteome</keyword>
<comment type="subcellular location">
    <subcellularLocation>
        <location evidence="1">Membrane</location>
        <topology evidence="1">Single-pass membrane protein</topology>
    </subcellularLocation>
</comment>
<dbReference type="EMBL" id="JABEZY010274848">
    <property type="protein sequence ID" value="MBA0756508.1"/>
    <property type="molecule type" value="Genomic_DNA"/>
</dbReference>
<evidence type="ECO:0000256" key="4">
    <source>
        <dbReference type="ARBA" id="ARBA00022989"/>
    </source>
</evidence>
<dbReference type="Proteomes" id="UP000593579">
    <property type="component" value="Unassembled WGS sequence"/>
</dbReference>
<dbReference type="OrthoDB" id="619632at2759"/>
<gene>
    <name evidence="6" type="ORF">Gogos_022231</name>
</gene>
<sequence length="131" mass="14920">TLLPQQLFTRSKRLISRLGNGNYAAGYFIFCFDNDNVLKLMYDGPDSSSLYWSDVDNTIFGNGRTSYNSNRVTSLDDVGRFSSSDQLEFSASDLGLGIKRRLTIDYDGNLRLYSLNYVTSLWKITWEAVLQ</sequence>
<evidence type="ECO:0000256" key="1">
    <source>
        <dbReference type="ARBA" id="ARBA00004167"/>
    </source>
</evidence>
<organism evidence="6 7">
    <name type="scientific">Gossypium gossypioides</name>
    <name type="common">Mexican cotton</name>
    <name type="synonym">Selera gossypioides</name>
    <dbReference type="NCBI Taxonomy" id="34282"/>
    <lineage>
        <taxon>Eukaryota</taxon>
        <taxon>Viridiplantae</taxon>
        <taxon>Streptophyta</taxon>
        <taxon>Embryophyta</taxon>
        <taxon>Tracheophyta</taxon>
        <taxon>Spermatophyta</taxon>
        <taxon>Magnoliopsida</taxon>
        <taxon>eudicotyledons</taxon>
        <taxon>Gunneridae</taxon>
        <taxon>Pentapetalae</taxon>
        <taxon>rosids</taxon>
        <taxon>malvids</taxon>
        <taxon>Malvales</taxon>
        <taxon>Malvaceae</taxon>
        <taxon>Malvoideae</taxon>
        <taxon>Gossypium</taxon>
    </lineage>
</organism>
<keyword evidence="5" id="KW-0472">Membrane</keyword>
<dbReference type="PANTHER" id="PTHR47974">
    <property type="entry name" value="OS07G0415500 PROTEIN"/>
    <property type="match status" value="1"/>
</dbReference>
<reference evidence="6 7" key="1">
    <citation type="journal article" date="2019" name="Genome Biol. Evol.">
        <title>Insights into the evolution of the New World diploid cottons (Gossypium, subgenus Houzingenia) based on genome sequencing.</title>
        <authorList>
            <person name="Grover C.E."/>
            <person name="Arick M.A. 2nd"/>
            <person name="Thrash A."/>
            <person name="Conover J.L."/>
            <person name="Sanders W.S."/>
            <person name="Peterson D.G."/>
            <person name="Frelichowski J.E."/>
            <person name="Scheffler J.A."/>
            <person name="Scheffler B.E."/>
            <person name="Wendel J.F."/>
        </authorList>
    </citation>
    <scope>NUCLEOTIDE SEQUENCE [LARGE SCALE GENOMIC DNA]</scope>
    <source>
        <strain evidence="6">5</strain>
        <tissue evidence="6">Leaf</tissue>
    </source>
</reference>
<dbReference type="GO" id="GO:0016020">
    <property type="term" value="C:membrane"/>
    <property type="evidence" value="ECO:0007669"/>
    <property type="project" value="UniProtKB-SubCell"/>
</dbReference>
<keyword evidence="3" id="KW-0732">Signal</keyword>
<evidence type="ECO:0000256" key="5">
    <source>
        <dbReference type="ARBA" id="ARBA00023136"/>
    </source>
</evidence>
<accession>A0A7J9D7C1</accession>
<dbReference type="PANTHER" id="PTHR47974:SF4">
    <property type="entry name" value="RECEPTOR-LIKE SERINE_THREONINE-PROTEIN KINASE"/>
    <property type="match status" value="1"/>
</dbReference>
<comment type="caution">
    <text evidence="6">The sequence shown here is derived from an EMBL/GenBank/DDBJ whole genome shotgun (WGS) entry which is preliminary data.</text>
</comment>
<feature type="non-terminal residue" evidence="6">
    <location>
        <position position="1"/>
    </location>
</feature>
<proteinExistence type="predicted"/>
<evidence type="ECO:0000313" key="7">
    <source>
        <dbReference type="Proteomes" id="UP000593579"/>
    </source>
</evidence>
<keyword evidence="4" id="KW-1133">Transmembrane helix</keyword>
<dbReference type="AlphaFoldDB" id="A0A7J9D7C1"/>
<protein>
    <submittedName>
        <fullName evidence="6">Uncharacterized protein</fullName>
    </submittedName>
</protein>